<dbReference type="RefSeq" id="WP_109620872.1">
    <property type="nucleotide sequence ID" value="NZ_QGDO01000006.1"/>
</dbReference>
<dbReference type="SMART" id="SM00487">
    <property type="entry name" value="DEXDc"/>
    <property type="match status" value="1"/>
</dbReference>
<dbReference type="InterPro" id="IPR049730">
    <property type="entry name" value="SNF2/RAD54-like_C"/>
</dbReference>
<dbReference type="InterPro" id="IPR001650">
    <property type="entry name" value="Helicase_C-like"/>
</dbReference>
<gene>
    <name evidence="4" type="ORF">BC781_10624</name>
</gene>
<name>A0A315Z5E9_SEDFL</name>
<evidence type="ECO:0000259" key="2">
    <source>
        <dbReference type="PROSITE" id="PS51192"/>
    </source>
</evidence>
<dbReference type="InterPro" id="IPR000330">
    <property type="entry name" value="SNF2_N"/>
</dbReference>
<feature type="domain" description="Helicase ATP-binding" evidence="2">
    <location>
        <begin position="534"/>
        <end position="693"/>
    </location>
</feature>
<dbReference type="Pfam" id="PF00271">
    <property type="entry name" value="Helicase_C"/>
    <property type="match status" value="1"/>
</dbReference>
<keyword evidence="1" id="KW-0378">Hydrolase</keyword>
<dbReference type="Gene3D" id="3.40.50.10810">
    <property type="entry name" value="Tandem AAA-ATPase domain"/>
    <property type="match status" value="1"/>
</dbReference>
<dbReference type="AlphaFoldDB" id="A0A315Z5E9"/>
<dbReference type="PANTHER" id="PTHR10799">
    <property type="entry name" value="SNF2/RAD54 HELICASE FAMILY"/>
    <property type="match status" value="1"/>
</dbReference>
<dbReference type="Gene3D" id="3.40.50.300">
    <property type="entry name" value="P-loop containing nucleotide triphosphate hydrolases"/>
    <property type="match status" value="1"/>
</dbReference>
<evidence type="ECO:0000313" key="4">
    <source>
        <dbReference type="EMBL" id="PWJ39123.1"/>
    </source>
</evidence>
<dbReference type="CDD" id="cd18793">
    <property type="entry name" value="SF2_C_SNF"/>
    <property type="match status" value="1"/>
</dbReference>
<dbReference type="PROSITE" id="PS51194">
    <property type="entry name" value="HELICASE_CTER"/>
    <property type="match status" value="1"/>
</dbReference>
<dbReference type="InterPro" id="IPR038718">
    <property type="entry name" value="SNF2-like_sf"/>
</dbReference>
<dbReference type="Proteomes" id="UP000245535">
    <property type="component" value="Unassembled WGS sequence"/>
</dbReference>
<sequence>MKVSTDLPYQIVYSLFEHQYLGYLFESFVVQLDSNNKLTLQYQNISHLNANEFSEKLDEKDYELIELMDAIQQDAIIKKFGKRFKKISTEKFFLTIYDKEKGDKALQQLIHEYIEERRAKIMNLLVGKLVFEMGNDGVPHAKTIRVQAEKATVRFHFHRNPDNTHYYPTIKHEGQVLDFRQKGGMVICHHPAWLLLKKDSTSFDLYSFEGNVDGKKLQPFLRKKFINIPKKIEASYYSKFVAPLLEEYDILARGQGLYIETEKFDCEPVLEFAEMQSSSENLFSKSSENNTNEQISFHLNYQYGPYKVSGGKNDKRFLVELKEEEDSFTFYKIGRDENYEKRVLDLLSQKGLDLTRGTTYIGKNEAFSWLSEYAHEMENLGVAVKQVANSDKKYFVGQATISVEIKENKDWFDIHAIVKFGAFEIPFIQLRKLILNNTKEFVLPNGEIAVIPDSWFAKYGDLLHFMDAQEDVLMLKKHHLAVVHDLQDSNLASVSFNRKLEKLRDFEKIEDFAMPEGFKGELRPYQKAGYNWMNFLASYNFGGCLADDMGLGKTVQTLAMLQAQKESSGGLTNLLIMPTSLLYNWEMEAKKFTPELKVLNYTGSNRNKNPQIFDWYDLVITSYGIARIDSHILQEYFFNYIILDESQVIKNPNSNIAKAVKELKSRRKLILTGTPIENNTLDLWSQMTFANPGLLGTQNFFKKEYQTPIERKNDEEKYQKLHAIIKPFILRRHKSQVATELPGKIEKVQYCEMSDAQKKRYDEVKSSYRNEILEQIETQGLKGSQFMLLKGLTELRQLANHPKMVDETYDQTSGKMEEVLRALDNALGKEHKILIFSQFVKHLHILKGHLDENKVDYAYLDGSTKDRQQEVNKFQNNKKCQVFLISLKAGGLGLNLTAADYVFILDPWWNPAIEAQAVDRAHRIGQENQVFIYKFITKGSVEEKILALQKNKLDLANNLISTEESFMKKLTKEDIEALLN</sequence>
<feature type="domain" description="Helicase C-terminal" evidence="3">
    <location>
        <begin position="815"/>
        <end position="971"/>
    </location>
</feature>
<keyword evidence="4" id="KW-0347">Helicase</keyword>
<evidence type="ECO:0000256" key="1">
    <source>
        <dbReference type="ARBA" id="ARBA00022801"/>
    </source>
</evidence>
<dbReference type="GO" id="GO:0005524">
    <property type="term" value="F:ATP binding"/>
    <property type="evidence" value="ECO:0007669"/>
    <property type="project" value="InterPro"/>
</dbReference>
<dbReference type="InterPro" id="IPR027417">
    <property type="entry name" value="P-loop_NTPase"/>
</dbReference>
<keyword evidence="4" id="KW-0067">ATP-binding</keyword>
<dbReference type="SMART" id="SM00490">
    <property type="entry name" value="HELICc"/>
    <property type="match status" value="1"/>
</dbReference>
<accession>A0A315Z5E9</accession>
<reference evidence="4 5" key="1">
    <citation type="submission" date="2018-03" db="EMBL/GenBank/DDBJ databases">
        <title>Genomic Encyclopedia of Archaeal and Bacterial Type Strains, Phase II (KMG-II): from individual species to whole genera.</title>
        <authorList>
            <person name="Goeker M."/>
        </authorList>
    </citation>
    <scope>NUCLEOTIDE SEQUENCE [LARGE SCALE GENOMIC DNA]</scope>
    <source>
        <strain evidence="4 5">DSM 28229</strain>
    </source>
</reference>
<dbReference type="OrthoDB" id="9760715at2"/>
<proteinExistence type="predicted"/>
<evidence type="ECO:0000313" key="5">
    <source>
        <dbReference type="Proteomes" id="UP000245535"/>
    </source>
</evidence>
<protein>
    <submittedName>
        <fullName evidence="4">Helicase-like protein</fullName>
    </submittedName>
</protein>
<evidence type="ECO:0000259" key="3">
    <source>
        <dbReference type="PROSITE" id="PS51194"/>
    </source>
</evidence>
<dbReference type="CDD" id="cd18012">
    <property type="entry name" value="DEXQc_arch_SWI2_SNF2"/>
    <property type="match status" value="1"/>
</dbReference>
<dbReference type="PROSITE" id="PS51192">
    <property type="entry name" value="HELICASE_ATP_BIND_1"/>
    <property type="match status" value="1"/>
</dbReference>
<keyword evidence="5" id="KW-1185">Reference proteome</keyword>
<dbReference type="SUPFAM" id="SSF52540">
    <property type="entry name" value="P-loop containing nucleoside triphosphate hydrolases"/>
    <property type="match status" value="2"/>
</dbReference>
<dbReference type="GO" id="GO:0004386">
    <property type="term" value="F:helicase activity"/>
    <property type="evidence" value="ECO:0007669"/>
    <property type="project" value="UniProtKB-KW"/>
</dbReference>
<dbReference type="Pfam" id="PF00176">
    <property type="entry name" value="SNF2-rel_dom"/>
    <property type="match status" value="1"/>
</dbReference>
<comment type="caution">
    <text evidence="4">The sequence shown here is derived from an EMBL/GenBank/DDBJ whole genome shotgun (WGS) entry which is preliminary data.</text>
</comment>
<keyword evidence="4" id="KW-0547">Nucleotide-binding</keyword>
<dbReference type="EMBL" id="QGDO01000006">
    <property type="protein sequence ID" value="PWJ39123.1"/>
    <property type="molecule type" value="Genomic_DNA"/>
</dbReference>
<organism evidence="4 5">
    <name type="scientific">Sediminitomix flava</name>
    <dbReference type="NCBI Taxonomy" id="379075"/>
    <lineage>
        <taxon>Bacteria</taxon>
        <taxon>Pseudomonadati</taxon>
        <taxon>Bacteroidota</taxon>
        <taxon>Cytophagia</taxon>
        <taxon>Cytophagales</taxon>
        <taxon>Flammeovirgaceae</taxon>
        <taxon>Sediminitomix</taxon>
    </lineage>
</organism>
<dbReference type="GO" id="GO:0016787">
    <property type="term" value="F:hydrolase activity"/>
    <property type="evidence" value="ECO:0007669"/>
    <property type="project" value="UniProtKB-KW"/>
</dbReference>
<dbReference type="InterPro" id="IPR014001">
    <property type="entry name" value="Helicase_ATP-bd"/>
</dbReference>